<reference evidence="8 9" key="1">
    <citation type="submission" date="2023-01" db="EMBL/GenBank/DDBJ databases">
        <title>Complete genome sequence of Muricauda aquimarina strain IFOP_LL357.</title>
        <authorList>
            <person name="Gajardo G."/>
            <person name="Ueki S."/>
            <person name="Maruyama F."/>
        </authorList>
    </citation>
    <scope>NUCLEOTIDE SEQUENCE [LARGE SCALE GENOMIC DNA]</scope>
    <source>
        <strain evidence="8 9">IFOP_LL357</strain>
    </source>
</reference>
<dbReference type="Pfam" id="PF05193">
    <property type="entry name" value="Peptidase_M16_C"/>
    <property type="match status" value="2"/>
</dbReference>
<dbReference type="Gene3D" id="3.30.830.10">
    <property type="entry name" value="Metalloenzyme, LuxS/M16 peptidase-like"/>
    <property type="match status" value="4"/>
</dbReference>
<dbReference type="AlphaFoldDB" id="A0AA48KLU2"/>
<dbReference type="InterPro" id="IPR007863">
    <property type="entry name" value="Peptidase_M16_C"/>
</dbReference>
<keyword evidence="2" id="KW-0645">Protease</keyword>
<evidence type="ECO:0000256" key="2">
    <source>
        <dbReference type="ARBA" id="ARBA00022670"/>
    </source>
</evidence>
<feature type="domain" description="Peptidase M16 C-terminal" evidence="7">
    <location>
        <begin position="694"/>
        <end position="872"/>
    </location>
</feature>
<dbReference type="InterPro" id="IPR050626">
    <property type="entry name" value="Peptidase_M16"/>
</dbReference>
<dbReference type="GO" id="GO:0006508">
    <property type="term" value="P:proteolysis"/>
    <property type="evidence" value="ECO:0007669"/>
    <property type="project" value="UniProtKB-KW"/>
</dbReference>
<keyword evidence="4" id="KW-0862">Zinc</keyword>
<comment type="similarity">
    <text evidence="1">Belongs to the peptidase M16 family.</text>
</comment>
<dbReference type="PANTHER" id="PTHR43690">
    <property type="entry name" value="NARDILYSIN"/>
    <property type="match status" value="1"/>
</dbReference>
<protein>
    <submittedName>
        <fullName evidence="8">Peptidase M16</fullName>
    </submittedName>
</protein>
<dbReference type="GO" id="GO:0008237">
    <property type="term" value="F:metallopeptidase activity"/>
    <property type="evidence" value="ECO:0007669"/>
    <property type="project" value="UniProtKB-KW"/>
</dbReference>
<keyword evidence="3" id="KW-0378">Hydrolase</keyword>
<name>A0AA48KLU2_9FLAO</name>
<evidence type="ECO:0000256" key="3">
    <source>
        <dbReference type="ARBA" id="ARBA00022801"/>
    </source>
</evidence>
<dbReference type="RefSeq" id="WP_338194060.1">
    <property type="nucleotide sequence ID" value="NZ_AP027268.1"/>
</dbReference>
<dbReference type="SUPFAM" id="SSF63411">
    <property type="entry name" value="LuxS/MPP-like metallohydrolase"/>
    <property type="match status" value="4"/>
</dbReference>
<keyword evidence="5" id="KW-0482">Metalloprotease</keyword>
<gene>
    <name evidence="8" type="ORF">MACH07_23290</name>
</gene>
<sequence length="949" mass="106772">MQVHSIFKSSIVFCIFNVFMGSAQQNSIVPEQPIPLDREVIVDTLSNGLTYYIRENAEPRENAELYLVVKAGSLQETDGQQGLAHFTEHMAFNGTKSFPKNELIDYLQAAGVRFGADLNAYTGFDQTVYQLPVPTQNKEVFKTAFKILSEWAGHIVFGSEEIDGERGVIVEEERQRGKNASQRMSEQLLPVLLANSRYADRIPIGKMEVIRNFEHDTLRAYYKKWYRPQLQGIIAVGDFDKNKVEDYIKTYFGQLGESGETVIPETYTVPGNTNSLVKIVTDPEFPYTVATVMYKHPRKLIKTEGDFKNAIIRSAINNLVALRIAEEIESGTAPYLKASASYAGYQGGIGNLDAFTVQVVAKSAEELQSAIYGVMDQVNRAVLHGFTQSEWDRVKLNFKNAITKNYNEKEHVSSKSFVNQYLKHFLYGEAFMDMDYSYEFYKKGLGAITLEDLNQTVRSWVADQNQIILLQASEKDKEALPNEDVLRSWVNSFDRSVEAYVDSGNDEPLLAEPVKGGTIVSTKRVKSVGVTEYTLNNGVKVVLKETDFKNDEILFSGFSPGGVSLANEEDLPSAKLADNIIASSGAGSFNSIDLNKKMSGKTLAVSPYIGTYSEGIKGYAANKDFETALKLMYLYFTRPRKDTTTFNTILENYKVSLTNKYDNPIAVFQDSVNVAMKGRGAWAQGMDSMQLKTVDLDKALKFYKDRFKDFGDYTFVFVGSFKKDSIIGPIAKYLGELPSTGREETYKDVGIKPIPGIFERNVYKGLEDKATVVLAFHGDYTSSPENNMTLKALKAILDDRLVKRLREKESGVYSPSVAVSHVGIPNPYYSLSISFSCAPDRAEELISATKDELIKILRDGANEDDLNKFKAQNLRQHEIRMRQNSYWLNYLKSQYTHGQDLAIINNYGKRLNKLKVSKVNAFIKEYLNQRNQIKLVLYPESYGHAQSSD</sequence>
<dbReference type="InterPro" id="IPR011765">
    <property type="entry name" value="Pept_M16_N"/>
</dbReference>
<evidence type="ECO:0000256" key="4">
    <source>
        <dbReference type="ARBA" id="ARBA00022833"/>
    </source>
</evidence>
<dbReference type="PANTHER" id="PTHR43690:SF34">
    <property type="entry name" value="ZINC PROTEASE PQQL-LIKE"/>
    <property type="match status" value="1"/>
</dbReference>
<evidence type="ECO:0000256" key="5">
    <source>
        <dbReference type="ARBA" id="ARBA00023049"/>
    </source>
</evidence>
<feature type="domain" description="Peptidase M16 C-terminal" evidence="7">
    <location>
        <begin position="213"/>
        <end position="396"/>
    </location>
</feature>
<feature type="domain" description="Peptidase M16 N-terminal" evidence="6">
    <location>
        <begin position="54"/>
        <end position="188"/>
    </location>
</feature>
<dbReference type="GO" id="GO:0046872">
    <property type="term" value="F:metal ion binding"/>
    <property type="evidence" value="ECO:0007669"/>
    <property type="project" value="InterPro"/>
</dbReference>
<evidence type="ECO:0000313" key="9">
    <source>
        <dbReference type="Proteomes" id="UP001330184"/>
    </source>
</evidence>
<dbReference type="InterPro" id="IPR011249">
    <property type="entry name" value="Metalloenz_LuxS/M16"/>
</dbReference>
<dbReference type="Proteomes" id="UP001330184">
    <property type="component" value="Chromosome"/>
</dbReference>
<evidence type="ECO:0000256" key="1">
    <source>
        <dbReference type="ARBA" id="ARBA00007261"/>
    </source>
</evidence>
<keyword evidence="9" id="KW-1185">Reference proteome</keyword>
<dbReference type="EMBL" id="AP027268">
    <property type="protein sequence ID" value="BDW93497.1"/>
    <property type="molecule type" value="Genomic_DNA"/>
</dbReference>
<evidence type="ECO:0000259" key="7">
    <source>
        <dbReference type="Pfam" id="PF05193"/>
    </source>
</evidence>
<dbReference type="Pfam" id="PF00675">
    <property type="entry name" value="Peptidase_M16"/>
    <property type="match status" value="1"/>
</dbReference>
<organism evidence="8 9">
    <name type="scientific">Flagellimonas marinaquae</name>
    <dbReference type="NCBI Taxonomy" id="254955"/>
    <lineage>
        <taxon>Bacteria</taxon>
        <taxon>Pseudomonadati</taxon>
        <taxon>Bacteroidota</taxon>
        <taxon>Flavobacteriia</taxon>
        <taxon>Flavobacteriales</taxon>
        <taxon>Flavobacteriaceae</taxon>
        <taxon>Flagellimonas</taxon>
    </lineage>
</organism>
<proteinExistence type="inferred from homology"/>
<evidence type="ECO:0000259" key="6">
    <source>
        <dbReference type="Pfam" id="PF00675"/>
    </source>
</evidence>
<evidence type="ECO:0000313" key="8">
    <source>
        <dbReference type="EMBL" id="BDW93497.1"/>
    </source>
</evidence>
<accession>A0AA48KLU2</accession>